<reference evidence="1 2" key="1">
    <citation type="journal article" date="2006" name="Science">
        <title>The genome of black cottonwood, Populus trichocarpa (Torr. &amp; Gray).</title>
        <authorList>
            <person name="Tuskan G.A."/>
            <person name="Difazio S."/>
            <person name="Jansson S."/>
            <person name="Bohlmann J."/>
            <person name="Grigoriev I."/>
            <person name="Hellsten U."/>
            <person name="Putnam N."/>
            <person name="Ralph S."/>
            <person name="Rombauts S."/>
            <person name="Salamov A."/>
            <person name="Schein J."/>
            <person name="Sterck L."/>
            <person name="Aerts A."/>
            <person name="Bhalerao R.R."/>
            <person name="Bhalerao R.P."/>
            <person name="Blaudez D."/>
            <person name="Boerjan W."/>
            <person name="Brun A."/>
            <person name="Brunner A."/>
            <person name="Busov V."/>
            <person name="Campbell M."/>
            <person name="Carlson J."/>
            <person name="Chalot M."/>
            <person name="Chapman J."/>
            <person name="Chen G.L."/>
            <person name="Cooper D."/>
            <person name="Coutinho P.M."/>
            <person name="Couturier J."/>
            <person name="Covert S."/>
            <person name="Cronk Q."/>
            <person name="Cunningham R."/>
            <person name="Davis J."/>
            <person name="Degroeve S."/>
            <person name="Dejardin A."/>
            <person name="Depamphilis C."/>
            <person name="Detter J."/>
            <person name="Dirks B."/>
            <person name="Dubchak I."/>
            <person name="Duplessis S."/>
            <person name="Ehlting J."/>
            <person name="Ellis B."/>
            <person name="Gendler K."/>
            <person name="Goodstein D."/>
            <person name="Gribskov M."/>
            <person name="Grimwood J."/>
            <person name="Groover A."/>
            <person name="Gunter L."/>
            <person name="Hamberger B."/>
            <person name="Heinze B."/>
            <person name="Helariutta Y."/>
            <person name="Henrissat B."/>
            <person name="Holligan D."/>
            <person name="Holt R."/>
            <person name="Huang W."/>
            <person name="Islam-Faridi N."/>
            <person name="Jones S."/>
            <person name="Jones-Rhoades M."/>
            <person name="Jorgensen R."/>
            <person name="Joshi C."/>
            <person name="Kangasjarvi J."/>
            <person name="Karlsson J."/>
            <person name="Kelleher C."/>
            <person name="Kirkpatrick R."/>
            <person name="Kirst M."/>
            <person name="Kohler A."/>
            <person name="Kalluri U."/>
            <person name="Larimer F."/>
            <person name="Leebens-Mack J."/>
            <person name="Leple J.C."/>
            <person name="Locascio P."/>
            <person name="Lou Y."/>
            <person name="Lucas S."/>
            <person name="Martin F."/>
            <person name="Montanini B."/>
            <person name="Napoli C."/>
            <person name="Nelson D.R."/>
            <person name="Nelson C."/>
            <person name="Nieminen K."/>
            <person name="Nilsson O."/>
            <person name="Pereda V."/>
            <person name="Peter G."/>
            <person name="Philippe R."/>
            <person name="Pilate G."/>
            <person name="Poliakov A."/>
            <person name="Razumovskaya J."/>
            <person name="Richardson P."/>
            <person name="Rinaldi C."/>
            <person name="Ritland K."/>
            <person name="Rouze P."/>
            <person name="Ryaboy D."/>
            <person name="Schmutz J."/>
            <person name="Schrader J."/>
            <person name="Segerman B."/>
            <person name="Shin H."/>
            <person name="Siddiqui A."/>
            <person name="Sterky F."/>
            <person name="Terry A."/>
            <person name="Tsai C.J."/>
            <person name="Uberbacher E."/>
            <person name="Unneberg P."/>
            <person name="Vahala J."/>
            <person name="Wall K."/>
            <person name="Wessler S."/>
            <person name="Yang G."/>
            <person name="Yin T."/>
            <person name="Douglas C."/>
            <person name="Marra M."/>
            <person name="Sandberg G."/>
            <person name="Van de Peer Y."/>
            <person name="Rokhsar D."/>
        </authorList>
    </citation>
    <scope>NUCLEOTIDE SEQUENCE [LARGE SCALE GENOMIC DNA]</scope>
    <source>
        <strain evidence="2">cv. Nisqually</strain>
    </source>
</reference>
<protein>
    <submittedName>
        <fullName evidence="1">Uncharacterized protein</fullName>
    </submittedName>
</protein>
<proteinExistence type="predicted"/>
<evidence type="ECO:0000313" key="2">
    <source>
        <dbReference type="Proteomes" id="UP000006729"/>
    </source>
</evidence>
<gene>
    <name evidence="1" type="ORF">POPTR_010G147600v4</name>
</gene>
<sequence>MFTRSAECEKLLLLRKTHETGVPLQPGFRGSKACLSARIMVLISRFLFW</sequence>
<organism evidence="1 2">
    <name type="scientific">Populus trichocarpa</name>
    <name type="common">Western balsam poplar</name>
    <name type="synonym">Populus balsamifera subsp. trichocarpa</name>
    <dbReference type="NCBI Taxonomy" id="3694"/>
    <lineage>
        <taxon>Eukaryota</taxon>
        <taxon>Viridiplantae</taxon>
        <taxon>Streptophyta</taxon>
        <taxon>Embryophyta</taxon>
        <taxon>Tracheophyta</taxon>
        <taxon>Spermatophyta</taxon>
        <taxon>Magnoliopsida</taxon>
        <taxon>eudicotyledons</taxon>
        <taxon>Gunneridae</taxon>
        <taxon>Pentapetalae</taxon>
        <taxon>rosids</taxon>
        <taxon>fabids</taxon>
        <taxon>Malpighiales</taxon>
        <taxon>Salicaceae</taxon>
        <taxon>Saliceae</taxon>
        <taxon>Populus</taxon>
    </lineage>
</organism>
<dbReference type="EMBL" id="CM009299">
    <property type="protein sequence ID" value="KAI9387286.1"/>
    <property type="molecule type" value="Genomic_DNA"/>
</dbReference>
<evidence type="ECO:0000313" key="1">
    <source>
        <dbReference type="EMBL" id="KAI9387286.1"/>
    </source>
</evidence>
<keyword evidence="2" id="KW-1185">Reference proteome</keyword>
<accession>A0ACC0SDI2</accession>
<comment type="caution">
    <text evidence="1">The sequence shown here is derived from an EMBL/GenBank/DDBJ whole genome shotgun (WGS) entry which is preliminary data.</text>
</comment>
<name>A0ACC0SDI2_POPTR</name>
<dbReference type="Proteomes" id="UP000006729">
    <property type="component" value="Chromosome 10"/>
</dbReference>